<dbReference type="Pfam" id="PF13320">
    <property type="entry name" value="GH123_cat"/>
    <property type="match status" value="1"/>
</dbReference>
<dbReference type="InterPro" id="IPR025150">
    <property type="entry name" value="GH123_cat"/>
</dbReference>
<dbReference type="Proteomes" id="UP001594351">
    <property type="component" value="Unassembled WGS sequence"/>
</dbReference>
<keyword evidence="5" id="KW-1185">Reference proteome</keyword>
<dbReference type="EMBL" id="JBHPBY010000215">
    <property type="protein sequence ID" value="MFC1851685.1"/>
    <property type="molecule type" value="Genomic_DNA"/>
</dbReference>
<evidence type="ECO:0000313" key="4">
    <source>
        <dbReference type="EMBL" id="MFC1851685.1"/>
    </source>
</evidence>
<keyword evidence="1" id="KW-0812">Transmembrane</keyword>
<evidence type="ECO:0000256" key="1">
    <source>
        <dbReference type="SAM" id="Phobius"/>
    </source>
</evidence>
<protein>
    <submittedName>
        <fullName evidence="4">DUF4091 domain-containing protein</fullName>
    </submittedName>
</protein>
<organism evidence="4 5">
    <name type="scientific">candidate division CSSED10-310 bacterium</name>
    <dbReference type="NCBI Taxonomy" id="2855610"/>
    <lineage>
        <taxon>Bacteria</taxon>
        <taxon>Bacteria division CSSED10-310</taxon>
    </lineage>
</organism>
<keyword evidence="1" id="KW-0472">Membrane</keyword>
<accession>A0ABV6YZS2</accession>
<feature type="domain" description="Glycoside hydrolase 123 catalytic" evidence="2">
    <location>
        <begin position="312"/>
        <end position="536"/>
    </location>
</feature>
<evidence type="ECO:0000259" key="2">
    <source>
        <dbReference type="Pfam" id="PF13320"/>
    </source>
</evidence>
<dbReference type="Pfam" id="PF22680">
    <property type="entry name" value="Glyco_hydro_123_N_2"/>
    <property type="match status" value="1"/>
</dbReference>
<evidence type="ECO:0000259" key="3">
    <source>
        <dbReference type="Pfam" id="PF22680"/>
    </source>
</evidence>
<proteinExistence type="predicted"/>
<reference evidence="4 5" key="1">
    <citation type="submission" date="2024-09" db="EMBL/GenBank/DDBJ databases">
        <title>Laminarin stimulates single cell rates of sulfate reduction while oxygen inhibits transcriptomic activity in coastal marine sediment.</title>
        <authorList>
            <person name="Lindsay M."/>
            <person name="Orcutt B."/>
            <person name="Emerson D."/>
            <person name="Stepanauskas R."/>
            <person name="D'Angelo T."/>
        </authorList>
    </citation>
    <scope>NUCLEOTIDE SEQUENCE [LARGE SCALE GENOMIC DNA]</scope>
    <source>
        <strain evidence="4">SAG AM-311-K15</strain>
    </source>
</reference>
<sequence>MRAEKVQIGKKWNQQIVLTWSIVFILLFSCDSTTSQVNSEIMLEYGVVKIPPDTIYQGQSTLNLFAARNEYESFQVVLNGPLQDVSVETTSLQGTSGSISATNLILYRVEYLTVSVASNFEGAIGDWPDALIPVEDLFFNEPRNAFPFDVPADENRLVWVDIFVPPGTIPGQYTGTVNIKSNEQLIDTLTYVLTVWNFDIPATSSLPTAFGYEGWDVLRGHYGSSGMHDHYDQIVPFAQMYLESGLMNRITLSSCLLEDWDFYNDPLDWNTIDTRWGSFFEGRNLPFGLQNCRLTSLEIPDIGGSDSERVAFWSDFSQHFRVQDWFYLLFDYTLDEPGDAADYQEIIDRAALIHQADSDLRVLVTTDIQEAASYNVDNVIDIWVPLINFIYGKPYEVCWAQEYVGNQRPDYDYLLAGGAELWWYQSCMSHGCAGSDPNDLCEAGYPSYMVDHSAVRNRIMSWMTYFYDIHGELYFDVNYTDGQGDAWISQFYFGGNGDGTLFYPGRPDMIGGTNHIPIESIRLKLIRDGLEDYEYFLLLEQVEDRTTVLTYLSQMITNAYTYSEDYTTLMDLRYQMGNAISQATPPPVPAFHNVALIIFILAISIILTRQQK</sequence>
<dbReference type="PROSITE" id="PS51257">
    <property type="entry name" value="PROKAR_LIPOPROTEIN"/>
    <property type="match status" value="1"/>
</dbReference>
<name>A0ABV6YZS2_UNCC1</name>
<comment type="caution">
    <text evidence="4">The sequence shown here is derived from an EMBL/GenBank/DDBJ whole genome shotgun (WGS) entry which is preliminary data.</text>
</comment>
<gene>
    <name evidence="4" type="ORF">ACFL27_15960</name>
</gene>
<keyword evidence="1" id="KW-1133">Transmembrane helix</keyword>
<dbReference type="InterPro" id="IPR053850">
    <property type="entry name" value="Glyco_hydro_123_N_2"/>
</dbReference>
<feature type="domain" description="Glycoside hydrolase 123 N-terminal" evidence="3">
    <location>
        <begin position="56"/>
        <end position="180"/>
    </location>
</feature>
<feature type="transmembrane region" description="Helical" evidence="1">
    <location>
        <begin position="590"/>
        <end position="608"/>
    </location>
</feature>
<evidence type="ECO:0000313" key="5">
    <source>
        <dbReference type="Proteomes" id="UP001594351"/>
    </source>
</evidence>